<comment type="caution">
    <text evidence="1">The sequence shown here is derived from an EMBL/GenBank/DDBJ whole genome shotgun (WGS) entry which is preliminary data.</text>
</comment>
<dbReference type="EMBL" id="MSDF01000053">
    <property type="protein sequence ID" value="OPA85730.1"/>
    <property type="molecule type" value="Genomic_DNA"/>
</dbReference>
<dbReference type="Proteomes" id="UP000190965">
    <property type="component" value="Unassembled WGS sequence"/>
</dbReference>
<gene>
    <name evidence="1" type="ORF">BFW87_27210</name>
</gene>
<accession>A0A1T2Y0Y9</accession>
<name>A0A1T2Y0Y9_PSEFL</name>
<protein>
    <submittedName>
        <fullName evidence="1">Uncharacterized protein</fullName>
    </submittedName>
</protein>
<proteinExistence type="predicted"/>
<dbReference type="AlphaFoldDB" id="A0A1T2Y0Y9"/>
<sequence>MEGKLGKSRWASQGKTIRQLICELETFSDQDLLVEISTDSGDTRKPISLVKKSGGVCLLVNSECEEEGSEE</sequence>
<organism evidence="1 2">
    <name type="scientific">Pseudomonas fluorescens</name>
    <dbReference type="NCBI Taxonomy" id="294"/>
    <lineage>
        <taxon>Bacteria</taxon>
        <taxon>Pseudomonadati</taxon>
        <taxon>Pseudomonadota</taxon>
        <taxon>Gammaproteobacteria</taxon>
        <taxon>Pseudomonadales</taxon>
        <taxon>Pseudomonadaceae</taxon>
        <taxon>Pseudomonas</taxon>
    </lineage>
</organism>
<evidence type="ECO:0000313" key="2">
    <source>
        <dbReference type="Proteomes" id="UP000190965"/>
    </source>
</evidence>
<reference evidence="1 2" key="1">
    <citation type="submission" date="2016-12" db="EMBL/GenBank/DDBJ databases">
        <title>Draft genome sequences of seven strains of Pseudomonas fluorescens that produce 4-formylaminooxyvinylglycine.</title>
        <authorList>
            <person name="Okrent R.A."/>
            <person name="Manning V.A."/>
            <person name="Trippe K.M."/>
        </authorList>
    </citation>
    <scope>NUCLEOTIDE SEQUENCE [LARGE SCALE GENOMIC DNA]</scope>
    <source>
        <strain evidence="1 2">P5A</strain>
    </source>
</reference>
<evidence type="ECO:0000313" key="1">
    <source>
        <dbReference type="EMBL" id="OPA85730.1"/>
    </source>
</evidence>
<dbReference type="OrthoDB" id="8780048at2"/>